<evidence type="ECO:0000256" key="2">
    <source>
        <dbReference type="ARBA" id="ARBA00009899"/>
    </source>
</evidence>
<feature type="domain" description="GST C-terminal" evidence="6">
    <location>
        <begin position="89"/>
        <end position="226"/>
    </location>
</feature>
<dbReference type="RefSeq" id="XP_017784965.1">
    <property type="nucleotide sequence ID" value="XM_017929476.1"/>
</dbReference>
<evidence type="ECO:0000313" key="8">
    <source>
        <dbReference type="RefSeq" id="XP_017784965.1"/>
    </source>
</evidence>
<protein>
    <submittedName>
        <fullName evidence="8">Glutathione S-transferase theta-1-like</fullName>
    </submittedName>
</protein>
<evidence type="ECO:0000256" key="4">
    <source>
        <dbReference type="ARBA" id="ARBA00047960"/>
    </source>
</evidence>
<dbReference type="Pfam" id="PF02798">
    <property type="entry name" value="GST_N"/>
    <property type="match status" value="1"/>
</dbReference>
<dbReference type="CDD" id="cd03183">
    <property type="entry name" value="GST_C_Theta"/>
    <property type="match status" value="1"/>
</dbReference>
<evidence type="ECO:0000256" key="1">
    <source>
        <dbReference type="ARBA" id="ARBA00004496"/>
    </source>
</evidence>
<reference evidence="8" key="1">
    <citation type="submission" date="2025-08" db="UniProtKB">
        <authorList>
            <consortium name="RefSeq"/>
        </authorList>
    </citation>
    <scope>IDENTIFICATION</scope>
    <source>
        <tissue evidence="8">Whole Larva</tissue>
    </source>
</reference>
<dbReference type="PANTHER" id="PTHR43917:SF8">
    <property type="entry name" value="GH16740P-RELATED"/>
    <property type="match status" value="1"/>
</dbReference>
<dbReference type="InterPro" id="IPR010987">
    <property type="entry name" value="Glutathione-S-Trfase_C-like"/>
</dbReference>
<gene>
    <name evidence="8" type="primary">LOC108568408</name>
</gene>
<comment type="similarity">
    <text evidence="2">Belongs to the GST superfamily. Theta family.</text>
</comment>
<keyword evidence="7" id="KW-1185">Reference proteome</keyword>
<dbReference type="CDD" id="cd03050">
    <property type="entry name" value="GST_N_Theta"/>
    <property type="match status" value="1"/>
</dbReference>
<comment type="subcellular location">
    <subcellularLocation>
        <location evidence="1">Cytoplasm</location>
    </subcellularLocation>
</comment>
<dbReference type="PANTHER" id="PTHR43917">
    <property type="match status" value="1"/>
</dbReference>
<comment type="catalytic activity">
    <reaction evidence="4">
        <text>RX + glutathione = an S-substituted glutathione + a halide anion + H(+)</text>
        <dbReference type="Rhea" id="RHEA:16437"/>
        <dbReference type="ChEBI" id="CHEBI:15378"/>
        <dbReference type="ChEBI" id="CHEBI:16042"/>
        <dbReference type="ChEBI" id="CHEBI:17792"/>
        <dbReference type="ChEBI" id="CHEBI:57925"/>
        <dbReference type="ChEBI" id="CHEBI:90779"/>
        <dbReference type="EC" id="2.5.1.18"/>
    </reaction>
</comment>
<dbReference type="Proteomes" id="UP000695000">
    <property type="component" value="Unplaced"/>
</dbReference>
<dbReference type="GeneID" id="108568408"/>
<dbReference type="Pfam" id="PF00043">
    <property type="entry name" value="GST_C"/>
    <property type="match status" value="1"/>
</dbReference>
<dbReference type="Gene3D" id="1.20.1050.10">
    <property type="match status" value="1"/>
</dbReference>
<evidence type="ECO:0000259" key="5">
    <source>
        <dbReference type="PROSITE" id="PS50404"/>
    </source>
</evidence>
<dbReference type="SUPFAM" id="SSF47616">
    <property type="entry name" value="GST C-terminal domain-like"/>
    <property type="match status" value="1"/>
</dbReference>
<keyword evidence="3" id="KW-0963">Cytoplasm</keyword>
<organism evidence="7 8">
    <name type="scientific">Nicrophorus vespilloides</name>
    <name type="common">Boreal carrion beetle</name>
    <dbReference type="NCBI Taxonomy" id="110193"/>
    <lineage>
        <taxon>Eukaryota</taxon>
        <taxon>Metazoa</taxon>
        <taxon>Ecdysozoa</taxon>
        <taxon>Arthropoda</taxon>
        <taxon>Hexapoda</taxon>
        <taxon>Insecta</taxon>
        <taxon>Pterygota</taxon>
        <taxon>Neoptera</taxon>
        <taxon>Endopterygota</taxon>
        <taxon>Coleoptera</taxon>
        <taxon>Polyphaga</taxon>
        <taxon>Staphyliniformia</taxon>
        <taxon>Silphidae</taxon>
        <taxon>Nicrophorinae</taxon>
        <taxon>Nicrophorus</taxon>
    </lineage>
</organism>
<dbReference type="InterPro" id="IPR040077">
    <property type="entry name" value="GST_C_Theta"/>
</dbReference>
<dbReference type="InterPro" id="IPR036249">
    <property type="entry name" value="Thioredoxin-like_sf"/>
</dbReference>
<dbReference type="InterPro" id="IPR051369">
    <property type="entry name" value="GST_Theta"/>
</dbReference>
<dbReference type="InterPro" id="IPR040079">
    <property type="entry name" value="Glutathione_S-Trfase"/>
</dbReference>
<proteinExistence type="inferred from homology"/>
<dbReference type="InterPro" id="IPR004045">
    <property type="entry name" value="Glutathione_S-Trfase_N"/>
</dbReference>
<evidence type="ECO:0000256" key="3">
    <source>
        <dbReference type="ARBA" id="ARBA00022490"/>
    </source>
</evidence>
<dbReference type="InterPro" id="IPR004046">
    <property type="entry name" value="GST_C"/>
</dbReference>
<dbReference type="Gene3D" id="3.40.30.10">
    <property type="entry name" value="Glutaredoxin"/>
    <property type="match status" value="1"/>
</dbReference>
<dbReference type="InterPro" id="IPR040075">
    <property type="entry name" value="GST_N_Theta"/>
</dbReference>
<evidence type="ECO:0000259" key="6">
    <source>
        <dbReference type="PROSITE" id="PS50405"/>
    </source>
</evidence>
<evidence type="ECO:0000313" key="7">
    <source>
        <dbReference type="Proteomes" id="UP000695000"/>
    </source>
</evidence>
<feature type="domain" description="GST N-terminal" evidence="5">
    <location>
        <begin position="1"/>
        <end position="83"/>
    </location>
</feature>
<dbReference type="PROSITE" id="PS50404">
    <property type="entry name" value="GST_NTER"/>
    <property type="match status" value="1"/>
</dbReference>
<dbReference type="SFLD" id="SFLDS00019">
    <property type="entry name" value="Glutathione_Transferase_(cytos"/>
    <property type="match status" value="1"/>
</dbReference>
<dbReference type="PROSITE" id="PS50405">
    <property type="entry name" value="GST_CTER"/>
    <property type="match status" value="1"/>
</dbReference>
<dbReference type="SFLD" id="SFLDG00358">
    <property type="entry name" value="Main_(cytGST)"/>
    <property type="match status" value="1"/>
</dbReference>
<dbReference type="SUPFAM" id="SSF52833">
    <property type="entry name" value="Thioredoxin-like"/>
    <property type="match status" value="1"/>
</dbReference>
<name>A0ABM1NDR5_NICVS</name>
<dbReference type="InterPro" id="IPR036282">
    <property type="entry name" value="Glutathione-S-Trfase_C_sf"/>
</dbReference>
<accession>A0ABM1NDR5</accession>
<sequence length="226" mass="26379">MSLKLYYDFLSQPSRALYILLKTSKLPFEDCPVALRNGAHLNDEFKYNVSRFQKVPVIHDGDFKLTESVAILRYLSREKNLPEFWYPKDSKKQARVDEFLEWQHNNVRAFCALYFQKKWLFPIITGKEMEPKKLAGYKKRMEDCLDSMEILWLSNGKYICGDNLTAADLWAACEVEQPRLASYDPTVGRPILGAWLDRVRSELGENYRVAHEILNKIATKSQKAKM</sequence>